<evidence type="ECO:0000259" key="6">
    <source>
        <dbReference type="PROSITE" id="PS50979"/>
    </source>
</evidence>
<reference evidence="7" key="2">
    <citation type="journal article" date="2014" name="ISME J.">
        <title>Microbial stratification in low pH oxic and suboxic macroscopic growths along an acid mine drainage.</title>
        <authorList>
            <person name="Mendez-Garcia C."/>
            <person name="Mesa V."/>
            <person name="Sprenger R.R."/>
            <person name="Richter M."/>
            <person name="Diez M.S."/>
            <person name="Solano J."/>
            <person name="Bargiela R."/>
            <person name="Golyshina O.V."/>
            <person name="Manteca A."/>
            <person name="Ramos J.L."/>
            <person name="Gallego J.R."/>
            <person name="Llorente I."/>
            <person name="Martins Dos Santos V.A."/>
            <person name="Jensen O.N."/>
            <person name="Pelaez A.I."/>
            <person name="Sanchez J."/>
            <person name="Ferrer M."/>
        </authorList>
    </citation>
    <scope>NUCLEOTIDE SEQUENCE</scope>
</reference>
<dbReference type="InterPro" id="IPR005479">
    <property type="entry name" value="CPAse_ATP-bd"/>
</dbReference>
<dbReference type="InterPro" id="IPR005481">
    <property type="entry name" value="BC-like_N"/>
</dbReference>
<keyword evidence="1" id="KW-0436">Ligase</keyword>
<organism evidence="7">
    <name type="scientific">mine drainage metagenome</name>
    <dbReference type="NCBI Taxonomy" id="410659"/>
    <lineage>
        <taxon>unclassified sequences</taxon>
        <taxon>metagenomes</taxon>
        <taxon>ecological metagenomes</taxon>
    </lineage>
</organism>
<evidence type="ECO:0000313" key="7">
    <source>
        <dbReference type="EMBL" id="EQD47573.1"/>
    </source>
</evidence>
<keyword evidence="3" id="KW-0067">ATP-binding</keyword>
<dbReference type="GO" id="GO:0016874">
    <property type="term" value="F:ligase activity"/>
    <property type="evidence" value="ECO:0007669"/>
    <property type="project" value="UniProtKB-KW"/>
</dbReference>
<dbReference type="PROSITE" id="PS00866">
    <property type="entry name" value="CPSASE_1"/>
    <property type="match status" value="1"/>
</dbReference>
<evidence type="ECO:0000256" key="1">
    <source>
        <dbReference type="ARBA" id="ARBA00022598"/>
    </source>
</evidence>
<dbReference type="PROSITE" id="PS50979">
    <property type="entry name" value="BC"/>
    <property type="match status" value="1"/>
</dbReference>
<accession>T0ZSD6</accession>
<feature type="non-terminal residue" evidence="7">
    <location>
        <position position="1"/>
    </location>
</feature>
<protein>
    <submittedName>
        <fullName evidence="7">Acetyl-CoA carboxylase, biotin carboxylase subunit</fullName>
    </submittedName>
</protein>
<keyword evidence="4" id="KW-0092">Biotin</keyword>
<dbReference type="EMBL" id="AUZX01010480">
    <property type="protein sequence ID" value="EQD47573.1"/>
    <property type="molecule type" value="Genomic_DNA"/>
</dbReference>
<evidence type="ECO:0000256" key="3">
    <source>
        <dbReference type="ARBA" id="ARBA00022840"/>
    </source>
</evidence>
<dbReference type="Pfam" id="PF02786">
    <property type="entry name" value="CPSase_L_D2"/>
    <property type="match status" value="1"/>
</dbReference>
<keyword evidence="2" id="KW-0547">Nucleotide-binding</keyword>
<dbReference type="PANTHER" id="PTHR18866">
    <property type="entry name" value="CARBOXYLASE:PYRUVATE/ACETYL-COA/PROPIONYL-COA CARBOXYLASE"/>
    <property type="match status" value="1"/>
</dbReference>
<sequence>GAEAIHPGYGFLAENAGFADACDAAGLRFIGPAASSIRDMGDKHRARTIALAAGVPVAPGSDKLKGDEIDKIEAAAQQIGFPLLLKAAAGGGGIGLRPVEAPADLLSSVEATSRMAERAFGDGSVYLERLIRVARHIEVQVFGFGDGDAVHLFDRECSLQRRYQKILEEARAPEVNESSRVEMARTAVALASTSKYRGAGTVEFLYDDE</sequence>
<evidence type="ECO:0000256" key="4">
    <source>
        <dbReference type="ARBA" id="ARBA00023267"/>
    </source>
</evidence>
<dbReference type="InterPro" id="IPR011761">
    <property type="entry name" value="ATP-grasp"/>
</dbReference>
<dbReference type="GO" id="GO:0046872">
    <property type="term" value="F:metal ion binding"/>
    <property type="evidence" value="ECO:0007669"/>
    <property type="project" value="InterPro"/>
</dbReference>
<reference evidence="7" key="1">
    <citation type="submission" date="2013-08" db="EMBL/GenBank/DDBJ databases">
        <authorList>
            <person name="Mendez C."/>
            <person name="Richter M."/>
            <person name="Ferrer M."/>
            <person name="Sanchez J."/>
        </authorList>
    </citation>
    <scope>NUCLEOTIDE SEQUENCE</scope>
</reference>
<comment type="caution">
    <text evidence="7">The sequence shown here is derived from an EMBL/GenBank/DDBJ whole genome shotgun (WGS) entry which is preliminary data.</text>
</comment>
<dbReference type="InterPro" id="IPR050856">
    <property type="entry name" value="Biotin_carboxylase_complex"/>
</dbReference>
<evidence type="ECO:0000259" key="5">
    <source>
        <dbReference type="PROSITE" id="PS50975"/>
    </source>
</evidence>
<feature type="non-terminal residue" evidence="7">
    <location>
        <position position="209"/>
    </location>
</feature>
<evidence type="ECO:0000256" key="2">
    <source>
        <dbReference type="ARBA" id="ARBA00022741"/>
    </source>
</evidence>
<gene>
    <name evidence="7" type="ORF">B1A_14282</name>
</gene>
<dbReference type="PROSITE" id="PS50975">
    <property type="entry name" value="ATP_GRASP"/>
    <property type="match status" value="1"/>
</dbReference>
<dbReference type="Pfam" id="PF00289">
    <property type="entry name" value="Biotin_carb_N"/>
    <property type="match status" value="1"/>
</dbReference>
<dbReference type="PANTHER" id="PTHR18866:SF128">
    <property type="entry name" value="UREA AMIDOLYASE"/>
    <property type="match status" value="1"/>
</dbReference>
<proteinExistence type="predicted"/>
<name>T0ZSD6_9ZZZZ</name>
<feature type="domain" description="ATP-grasp" evidence="5">
    <location>
        <begin position="47"/>
        <end position="142"/>
    </location>
</feature>
<dbReference type="GO" id="GO:0005524">
    <property type="term" value="F:ATP binding"/>
    <property type="evidence" value="ECO:0007669"/>
    <property type="project" value="UniProtKB-KW"/>
</dbReference>
<dbReference type="SUPFAM" id="SSF56059">
    <property type="entry name" value="Glutathione synthetase ATP-binding domain-like"/>
    <property type="match status" value="1"/>
</dbReference>
<feature type="domain" description="Biotin carboxylation" evidence="6">
    <location>
        <begin position="1"/>
        <end position="209"/>
    </location>
</feature>
<dbReference type="AlphaFoldDB" id="T0ZSD6"/>
<dbReference type="InterPro" id="IPR011764">
    <property type="entry name" value="Biotin_carboxylation_dom"/>
</dbReference>
<dbReference type="Gene3D" id="3.30.470.20">
    <property type="entry name" value="ATP-grasp fold, B domain"/>
    <property type="match status" value="1"/>
</dbReference>